<sequence length="457" mass="50095">MAGMADIQVFALSSEEKAAEDIYSIAELAEDADGVLVIGSPGSAEFWENFYVELERVGARWPRIRFIDEKRDTSLSSLSLEDLIELWGEYLEEASKYVLHVTVDVGRELSRRDLVKRGLSLALRYTPLVDVDTKTCGYLRHCSLCLPACPYSALKGKPPEAIREKCVGCGACTSSCPSGLLYQPAVPPTAVRLLIEKAAEKGLRKIIAACSRSRGAAYEKSGDRALIFEVPCIASFRLHEYLYAKLKGVSIEFLCAREDCDKRLAARQHLELISEAEEVLGGPLRALEATRHTLPLLASSFELKVAETKLRLLPLFSIRVDSEKCSLCGACASACPTKAVKYLEDAESVSLLFTSSLCLGCSTCARVCPEAAITLEKKAAAETLAGRYSTLVRSDVARCRVCGAPIGPLTKIKALEKRLREKRAPERAVDGLYLCSKCKADSLVREITQQITKKEIL</sequence>
<evidence type="ECO:0000313" key="6">
    <source>
        <dbReference type="EMBL" id="HGM46777.1"/>
    </source>
</evidence>
<organism evidence="6">
    <name type="scientific">Thermofilum pendens</name>
    <dbReference type="NCBI Taxonomy" id="2269"/>
    <lineage>
        <taxon>Archaea</taxon>
        <taxon>Thermoproteota</taxon>
        <taxon>Thermoprotei</taxon>
        <taxon>Thermofilales</taxon>
        <taxon>Thermofilaceae</taxon>
        <taxon>Thermofilum</taxon>
    </lineage>
</organism>
<dbReference type="InterPro" id="IPR050157">
    <property type="entry name" value="PSI_iron-sulfur_center"/>
</dbReference>
<dbReference type="PROSITE" id="PS51379">
    <property type="entry name" value="4FE4S_FER_2"/>
    <property type="match status" value="3"/>
</dbReference>
<dbReference type="PROSITE" id="PS00198">
    <property type="entry name" value="4FE4S_FER_1"/>
    <property type="match status" value="3"/>
</dbReference>
<evidence type="ECO:0000256" key="2">
    <source>
        <dbReference type="ARBA" id="ARBA00022723"/>
    </source>
</evidence>
<dbReference type="PANTHER" id="PTHR24960">
    <property type="entry name" value="PHOTOSYSTEM I IRON-SULFUR CENTER-RELATED"/>
    <property type="match status" value="1"/>
</dbReference>
<dbReference type="GO" id="GO:0051539">
    <property type="term" value="F:4 iron, 4 sulfur cluster binding"/>
    <property type="evidence" value="ECO:0007669"/>
    <property type="project" value="UniProtKB-KW"/>
</dbReference>
<keyword evidence="2" id="KW-0479">Metal-binding</keyword>
<keyword evidence="1" id="KW-0004">4Fe-4S</keyword>
<dbReference type="Pfam" id="PF14697">
    <property type="entry name" value="Fer4_21"/>
    <property type="match status" value="1"/>
</dbReference>
<gene>
    <name evidence="6" type="ORF">ENU21_03350</name>
</gene>
<dbReference type="SUPFAM" id="SSF54862">
    <property type="entry name" value="4Fe-4S ferredoxins"/>
    <property type="match status" value="2"/>
</dbReference>
<evidence type="ECO:0000256" key="3">
    <source>
        <dbReference type="ARBA" id="ARBA00023004"/>
    </source>
</evidence>
<protein>
    <submittedName>
        <fullName evidence="6">4Fe-4S dicluster domain-containing protein</fullName>
    </submittedName>
</protein>
<dbReference type="PANTHER" id="PTHR24960:SF79">
    <property type="entry name" value="PHOTOSYSTEM I IRON-SULFUR CENTER"/>
    <property type="match status" value="1"/>
</dbReference>
<dbReference type="Gene3D" id="3.30.70.3270">
    <property type="match status" value="1"/>
</dbReference>
<accession>A0A7C4D5L9</accession>
<dbReference type="GO" id="GO:0016491">
    <property type="term" value="F:oxidoreductase activity"/>
    <property type="evidence" value="ECO:0007669"/>
    <property type="project" value="UniProtKB-ARBA"/>
</dbReference>
<dbReference type="EMBL" id="DTBQ01000093">
    <property type="protein sequence ID" value="HGM46777.1"/>
    <property type="molecule type" value="Genomic_DNA"/>
</dbReference>
<keyword evidence="4" id="KW-0411">Iron-sulfur</keyword>
<proteinExistence type="predicted"/>
<dbReference type="GO" id="GO:0046872">
    <property type="term" value="F:metal ion binding"/>
    <property type="evidence" value="ECO:0007669"/>
    <property type="project" value="UniProtKB-KW"/>
</dbReference>
<feature type="domain" description="4Fe-4S ferredoxin-type" evidence="5">
    <location>
        <begin position="349"/>
        <end position="378"/>
    </location>
</feature>
<name>A0A7C4D5L9_THEPE</name>
<feature type="domain" description="4Fe-4S ferredoxin-type" evidence="5">
    <location>
        <begin position="316"/>
        <end position="345"/>
    </location>
</feature>
<reference evidence="6" key="1">
    <citation type="journal article" date="2020" name="mSystems">
        <title>Genome- and Community-Level Interaction Insights into Carbon Utilization and Element Cycling Functions of Hydrothermarchaeota in Hydrothermal Sediment.</title>
        <authorList>
            <person name="Zhou Z."/>
            <person name="Liu Y."/>
            <person name="Xu W."/>
            <person name="Pan J."/>
            <person name="Luo Z.H."/>
            <person name="Li M."/>
        </authorList>
    </citation>
    <scope>NUCLEOTIDE SEQUENCE</scope>
    <source>
        <strain evidence="6">SpSt-649</strain>
    </source>
</reference>
<keyword evidence="3" id="KW-0408">Iron</keyword>
<dbReference type="Gene3D" id="3.30.70.20">
    <property type="match status" value="2"/>
</dbReference>
<comment type="caution">
    <text evidence="6">The sequence shown here is derived from an EMBL/GenBank/DDBJ whole genome shotgun (WGS) entry which is preliminary data.</text>
</comment>
<dbReference type="InterPro" id="IPR017900">
    <property type="entry name" value="4Fe4S_Fe_S_CS"/>
</dbReference>
<dbReference type="AlphaFoldDB" id="A0A7C4D5L9"/>
<evidence type="ECO:0000259" key="5">
    <source>
        <dbReference type="PROSITE" id="PS51379"/>
    </source>
</evidence>
<dbReference type="Pfam" id="PF00037">
    <property type="entry name" value="Fer4"/>
    <property type="match status" value="1"/>
</dbReference>
<evidence type="ECO:0000256" key="4">
    <source>
        <dbReference type="ARBA" id="ARBA00023014"/>
    </source>
</evidence>
<feature type="domain" description="4Fe-4S ferredoxin-type" evidence="5">
    <location>
        <begin position="157"/>
        <end position="186"/>
    </location>
</feature>
<evidence type="ECO:0000256" key="1">
    <source>
        <dbReference type="ARBA" id="ARBA00022485"/>
    </source>
</evidence>
<dbReference type="InterPro" id="IPR017896">
    <property type="entry name" value="4Fe4S_Fe-S-bd"/>
</dbReference>